<gene>
    <name evidence="2" type="ORF">K435DRAFT_866474</name>
</gene>
<feature type="region of interest" description="Disordered" evidence="1">
    <location>
        <begin position="393"/>
        <end position="412"/>
    </location>
</feature>
<protein>
    <submittedName>
        <fullName evidence="2">Uncharacterized protein</fullName>
    </submittedName>
</protein>
<feature type="compositionally biased region" description="Basic and acidic residues" evidence="1">
    <location>
        <begin position="724"/>
        <end position="746"/>
    </location>
</feature>
<feature type="compositionally biased region" description="Low complexity" evidence="1">
    <location>
        <begin position="685"/>
        <end position="719"/>
    </location>
</feature>
<reference evidence="2 3" key="1">
    <citation type="journal article" date="2019" name="Nat. Ecol. Evol.">
        <title>Megaphylogeny resolves global patterns of mushroom evolution.</title>
        <authorList>
            <person name="Varga T."/>
            <person name="Krizsan K."/>
            <person name="Foldi C."/>
            <person name="Dima B."/>
            <person name="Sanchez-Garcia M."/>
            <person name="Sanchez-Ramirez S."/>
            <person name="Szollosi G.J."/>
            <person name="Szarkandi J.G."/>
            <person name="Papp V."/>
            <person name="Albert L."/>
            <person name="Andreopoulos W."/>
            <person name="Angelini C."/>
            <person name="Antonin V."/>
            <person name="Barry K.W."/>
            <person name="Bougher N.L."/>
            <person name="Buchanan P."/>
            <person name="Buyck B."/>
            <person name="Bense V."/>
            <person name="Catcheside P."/>
            <person name="Chovatia M."/>
            <person name="Cooper J."/>
            <person name="Damon W."/>
            <person name="Desjardin D."/>
            <person name="Finy P."/>
            <person name="Geml J."/>
            <person name="Haridas S."/>
            <person name="Hughes K."/>
            <person name="Justo A."/>
            <person name="Karasinski D."/>
            <person name="Kautmanova I."/>
            <person name="Kiss B."/>
            <person name="Kocsube S."/>
            <person name="Kotiranta H."/>
            <person name="LaButti K.M."/>
            <person name="Lechner B.E."/>
            <person name="Liimatainen K."/>
            <person name="Lipzen A."/>
            <person name="Lukacs Z."/>
            <person name="Mihaltcheva S."/>
            <person name="Morgado L.N."/>
            <person name="Niskanen T."/>
            <person name="Noordeloos M.E."/>
            <person name="Ohm R.A."/>
            <person name="Ortiz-Santana B."/>
            <person name="Ovrebo C."/>
            <person name="Racz N."/>
            <person name="Riley R."/>
            <person name="Savchenko A."/>
            <person name="Shiryaev A."/>
            <person name="Soop K."/>
            <person name="Spirin V."/>
            <person name="Szebenyi C."/>
            <person name="Tomsovsky M."/>
            <person name="Tulloss R.E."/>
            <person name="Uehling J."/>
            <person name="Grigoriev I.V."/>
            <person name="Vagvolgyi C."/>
            <person name="Papp T."/>
            <person name="Martin F.M."/>
            <person name="Miettinen O."/>
            <person name="Hibbett D.S."/>
            <person name="Nagy L.G."/>
        </authorList>
    </citation>
    <scope>NUCLEOTIDE SEQUENCE [LARGE SCALE GENOMIC DNA]</scope>
    <source>
        <strain evidence="2 3">CBS 962.96</strain>
    </source>
</reference>
<feature type="compositionally biased region" description="Polar residues" evidence="1">
    <location>
        <begin position="90"/>
        <end position="101"/>
    </location>
</feature>
<feature type="compositionally biased region" description="Low complexity" evidence="1">
    <location>
        <begin position="614"/>
        <end position="655"/>
    </location>
</feature>
<dbReference type="Proteomes" id="UP000297245">
    <property type="component" value="Unassembled WGS sequence"/>
</dbReference>
<feature type="compositionally biased region" description="Low complexity" evidence="1">
    <location>
        <begin position="1193"/>
        <end position="1208"/>
    </location>
</feature>
<organism evidence="2 3">
    <name type="scientific">Dendrothele bispora (strain CBS 962.96)</name>
    <dbReference type="NCBI Taxonomy" id="1314807"/>
    <lineage>
        <taxon>Eukaryota</taxon>
        <taxon>Fungi</taxon>
        <taxon>Dikarya</taxon>
        <taxon>Basidiomycota</taxon>
        <taxon>Agaricomycotina</taxon>
        <taxon>Agaricomycetes</taxon>
        <taxon>Agaricomycetidae</taxon>
        <taxon>Agaricales</taxon>
        <taxon>Agaricales incertae sedis</taxon>
        <taxon>Dendrothele</taxon>
    </lineage>
</organism>
<evidence type="ECO:0000313" key="2">
    <source>
        <dbReference type="EMBL" id="THU88236.1"/>
    </source>
</evidence>
<feature type="compositionally biased region" description="Basic and acidic residues" evidence="1">
    <location>
        <begin position="533"/>
        <end position="542"/>
    </location>
</feature>
<feature type="region of interest" description="Disordered" evidence="1">
    <location>
        <begin position="501"/>
        <end position="765"/>
    </location>
</feature>
<sequence length="1218" mass="132569">MPKKSSTKIRGVKGWHYDEDGLRVKWLQAQMAERKRCEETNNMGSFLTVTATRFMAKFGYKATSKGVEWDIPPVPDFEDETAGAFVPNQAAKQETAVSGSNDAVKPAGPSDPTGKDIPLAVDSVTPNQANSSSVSVRPDDSNAEGADQSTSDPKKTTTVDMSAVTQTDPAPINPTPDGSTSPTHPTNNSTVESSLAPAAAVDNTAGIGVTSSSKKPTVNVGSIKGVDRQQLRSAADILGWADLSEEEVEIRRAGLANLRHTPPRLQEYFAKEARKVDHASGGALIEKLAEKSAHKDPKPQRLADVQMFMRHYFDKVIRPEYNKEKALANEEFDAWQKANPNASEKDISAHKPRGIAVRFKVAKRMLLAETEEFQQEMKELADKDYKERLEAWEDSAVDPKDPSERSAQDWGASLQKWGPQSATMLNAFGKEMGLVGINAWVGPNPYNNGHIEIFLTSAGTGPTGLTWSQFDPEAFHAFSRSFIAFGKTIYNHKARAARSISEAEKHGPTVKAWGTGDHAAIADHDSDEDSEGDEIRSEDAPSRKSGKKSSGKASGDGRVNVKKRKGVEEQERRGKRSKVVKKSKEIVSSSSEEANSDTDVSDGPANRTRGATRASKPSTAMSKAAAAVSKPSAAVSKPSAAVSKPSAVASKPSVVITKSPPKRIPPSTAKPSVVITKSPSKRIPPSTAKTAQTKSKPPTTSSSKAPSSSSKSTPVQSKALSPATKKDIPKEHGKTSGPAIEKDLPEAPKANTGGDTQPQLTDTPKANVAETTQARLAEAWVMLFRYAENPEGNMAQLHDALMGKLGGLYDAGVWNPAVQAATDEEGDCEVAMARVRKLAPAFVTFSQPGGDLPEDPMEPIADGGAEKAVGDQGDVADGEGAMEEGGIEGTMEDEDEEMIDQLADSEPANVNQQILKLAEYDDGEVASVWNHPNSNAWSPWISRVMQWFKAEMDGKEIDAEDSWVSYWEDLIEVWLDLEDAFQFKDSGEILSSKRPEVVDGWLADDGDLPGIILDWDWDETKEGMQEMQEWWEDVKPEKDDGEAEVTDWAPLDRTPGRKGFFMFISMMFALVKRHYHLKHSQAANHIRDTRGGERAQFMGDWIVLALDMKETMKKVLEAGVHIPKDKGKAKAKVLEEEPGPTGGRKRNMLEREIASLQGELEGLPKRRSKRTRDDSEQEEEPSGKRKTRSMAEAPKAPKASKTPKSKAAQGGRRQPSRR</sequence>
<feature type="compositionally biased region" description="Basic and acidic residues" evidence="1">
    <location>
        <begin position="1125"/>
        <end position="1135"/>
    </location>
</feature>
<accession>A0A4S8LGM4</accession>
<feature type="region of interest" description="Disordered" evidence="1">
    <location>
        <begin position="1125"/>
        <end position="1218"/>
    </location>
</feature>
<name>A0A4S8LGM4_DENBC</name>
<proteinExistence type="predicted"/>
<feature type="compositionally biased region" description="Polar residues" evidence="1">
    <location>
        <begin position="158"/>
        <end position="168"/>
    </location>
</feature>
<dbReference type="EMBL" id="ML179416">
    <property type="protein sequence ID" value="THU88236.1"/>
    <property type="molecule type" value="Genomic_DNA"/>
</dbReference>
<feature type="compositionally biased region" description="Polar residues" evidence="1">
    <location>
        <begin position="753"/>
        <end position="765"/>
    </location>
</feature>
<feature type="compositionally biased region" description="Polar residues" evidence="1">
    <location>
        <begin position="124"/>
        <end position="135"/>
    </location>
</feature>
<feature type="region of interest" description="Disordered" evidence="1">
    <location>
        <begin position="72"/>
        <end position="199"/>
    </location>
</feature>
<feature type="compositionally biased region" description="Basic and acidic residues" evidence="1">
    <location>
        <begin position="393"/>
        <end position="407"/>
    </location>
</feature>
<evidence type="ECO:0000256" key="1">
    <source>
        <dbReference type="SAM" id="MobiDB-lite"/>
    </source>
</evidence>
<feature type="compositionally biased region" description="Low complexity" evidence="1">
    <location>
        <begin position="179"/>
        <end position="190"/>
    </location>
</feature>
<dbReference type="AlphaFoldDB" id="A0A4S8LGM4"/>
<keyword evidence="3" id="KW-1185">Reference proteome</keyword>
<evidence type="ECO:0000313" key="3">
    <source>
        <dbReference type="Proteomes" id="UP000297245"/>
    </source>
</evidence>